<dbReference type="InterPro" id="IPR016181">
    <property type="entry name" value="Acyl_CoA_acyltransferase"/>
</dbReference>
<name>A0A244CLQ0_PSEDV</name>
<dbReference type="Pfam" id="PF13480">
    <property type="entry name" value="Acetyltransf_6"/>
    <property type="match status" value="1"/>
</dbReference>
<keyword evidence="3" id="KW-1185">Reference proteome</keyword>
<dbReference type="Gene3D" id="3.40.630.30">
    <property type="match status" value="1"/>
</dbReference>
<evidence type="ECO:0000259" key="1">
    <source>
        <dbReference type="Pfam" id="PF13480"/>
    </source>
</evidence>
<gene>
    <name evidence="2" type="ORF">B1199_18000</name>
</gene>
<dbReference type="Proteomes" id="UP000194841">
    <property type="component" value="Unassembled WGS sequence"/>
</dbReference>
<feature type="domain" description="BioF2-like acetyltransferase" evidence="1">
    <location>
        <begin position="182"/>
        <end position="329"/>
    </location>
</feature>
<dbReference type="AlphaFoldDB" id="A0A244CLQ0"/>
<evidence type="ECO:0000313" key="3">
    <source>
        <dbReference type="Proteomes" id="UP000194841"/>
    </source>
</evidence>
<dbReference type="SUPFAM" id="SSF55729">
    <property type="entry name" value="Acyl-CoA N-acyltransferases (Nat)"/>
    <property type="match status" value="1"/>
</dbReference>
<dbReference type="EMBL" id="MWPV01000006">
    <property type="protein sequence ID" value="OUL56553.1"/>
    <property type="molecule type" value="Genomic_DNA"/>
</dbReference>
<comment type="caution">
    <text evidence="2">The sequence shown here is derived from an EMBL/GenBank/DDBJ whole genome shotgun (WGS) entry which is preliminary data.</text>
</comment>
<protein>
    <recommendedName>
        <fullName evidence="1">BioF2-like acetyltransferase domain-containing protein</fullName>
    </recommendedName>
</protein>
<accession>A0A244CLQ0</accession>
<organism evidence="2 3">
    <name type="scientific">Pseudoalteromonas ulvae</name>
    <dbReference type="NCBI Taxonomy" id="107327"/>
    <lineage>
        <taxon>Bacteria</taxon>
        <taxon>Pseudomonadati</taxon>
        <taxon>Pseudomonadota</taxon>
        <taxon>Gammaproteobacteria</taxon>
        <taxon>Alteromonadales</taxon>
        <taxon>Pseudoalteromonadaceae</taxon>
        <taxon>Pseudoalteromonas</taxon>
    </lineage>
</organism>
<evidence type="ECO:0000313" key="2">
    <source>
        <dbReference type="EMBL" id="OUL56553.1"/>
    </source>
</evidence>
<reference evidence="2 3" key="1">
    <citation type="submission" date="2017-02" db="EMBL/GenBank/DDBJ databases">
        <title>Pseudoalteromonas ulvae TC14 Genome.</title>
        <authorList>
            <person name="Molmeret M."/>
        </authorList>
    </citation>
    <scope>NUCLEOTIDE SEQUENCE [LARGE SCALE GENOMIC DNA]</scope>
    <source>
        <strain evidence="2">TC14</strain>
    </source>
</reference>
<proteinExistence type="predicted"/>
<sequence length="370" mass="43242">MSKMNSIALKKYTLKNDRPFIMASWQTLLTNSDHSYFQSLEWMHAWLTHLPEHQDLDFWLMTNHNEPLAGLVIGTCSRKFLGVKPLVRAVVQGVGLEEFDLITPEYTGLVYNDLEQVDFALWSDTLLNHYHEVLLPYTSPVQSVRWINQKQAHCLYHEATYYADLNAFKDGESSFWQSISKNTKKQLKASLNAYEKMGSLKIEAAKDKTQAKEFLHELGKLSSLKWDSTNKKGAFDQQQFIVFHQNLIDKSFNNGHLQLLKVTAAEHVIGYLYNFIYQGSVYFYQCGFVYLEQNKFRPGLVCHYLCMQLNASKGALNYDFLAGDNRYKQSFATKQENMPTLLLQRNNWYLKLEKTLILYLKRLKKFQFKR</sequence>
<dbReference type="OrthoDB" id="9808976at2"/>
<dbReference type="RefSeq" id="WP_086745520.1">
    <property type="nucleotide sequence ID" value="NZ_MWPV01000006.1"/>
</dbReference>
<dbReference type="InterPro" id="IPR038740">
    <property type="entry name" value="BioF2-like_GNAT_dom"/>
</dbReference>